<keyword evidence="3" id="KW-1185">Reference proteome</keyword>
<evidence type="ECO:0000313" key="2">
    <source>
        <dbReference type="EMBL" id="KAG0300634.1"/>
    </source>
</evidence>
<evidence type="ECO:0000313" key="3">
    <source>
        <dbReference type="Proteomes" id="UP000823405"/>
    </source>
</evidence>
<organism evidence="2 3">
    <name type="scientific">Linnemannia gamsii</name>
    <dbReference type="NCBI Taxonomy" id="64522"/>
    <lineage>
        <taxon>Eukaryota</taxon>
        <taxon>Fungi</taxon>
        <taxon>Fungi incertae sedis</taxon>
        <taxon>Mucoromycota</taxon>
        <taxon>Mortierellomycotina</taxon>
        <taxon>Mortierellomycetes</taxon>
        <taxon>Mortierellales</taxon>
        <taxon>Mortierellaceae</taxon>
        <taxon>Linnemannia</taxon>
    </lineage>
</organism>
<reference evidence="2" key="1">
    <citation type="journal article" date="2020" name="Fungal Divers.">
        <title>Resolving the Mortierellaceae phylogeny through synthesis of multi-gene phylogenetics and phylogenomics.</title>
        <authorList>
            <person name="Vandepol N."/>
            <person name="Liber J."/>
            <person name="Desiro A."/>
            <person name="Na H."/>
            <person name="Kennedy M."/>
            <person name="Barry K."/>
            <person name="Grigoriev I.V."/>
            <person name="Miller A.N."/>
            <person name="O'Donnell K."/>
            <person name="Stajich J.E."/>
            <person name="Bonito G."/>
        </authorList>
    </citation>
    <scope>NUCLEOTIDE SEQUENCE</scope>
    <source>
        <strain evidence="2">NVP60</strain>
    </source>
</reference>
<gene>
    <name evidence="2" type="ORF">BGZ97_003131</name>
</gene>
<feature type="compositionally biased region" description="Low complexity" evidence="1">
    <location>
        <begin position="146"/>
        <end position="176"/>
    </location>
</feature>
<feature type="compositionally biased region" description="Pro residues" evidence="1">
    <location>
        <begin position="181"/>
        <end position="200"/>
    </location>
</feature>
<accession>A0A9P6QXM2</accession>
<proteinExistence type="predicted"/>
<name>A0A9P6QXM2_9FUNG</name>
<sequence>MKSGLSICNDFFRCSLPKSQQDTKHMTTYHDPRPIEIANWVPGGKPLLIHRDPRRNMKFPCTHSECDHLSILRSGPYQHMRHCKFIKRDLQRAEAKASSLASSSSSLAPSSFAASAPVATAALARSVRAQRRYLNQNIVSRGRVGRPSSMSTRAASSTQAASSVRSASTSSESSGSIFDHTPPPRPATPTPTPSPSPPPASTYTSNTTLTQLLTNMQHLADTVNSISKRLNTQTHSLDAMNKQMDWLAEQVDEIRTQNASLDAHTE</sequence>
<feature type="region of interest" description="Disordered" evidence="1">
    <location>
        <begin position="138"/>
        <end position="205"/>
    </location>
</feature>
<dbReference type="OrthoDB" id="2425652at2759"/>
<dbReference type="Proteomes" id="UP000823405">
    <property type="component" value="Unassembled WGS sequence"/>
</dbReference>
<comment type="caution">
    <text evidence="2">The sequence shown here is derived from an EMBL/GenBank/DDBJ whole genome shotgun (WGS) entry which is preliminary data.</text>
</comment>
<protein>
    <submittedName>
        <fullName evidence="2">Uncharacterized protein</fullName>
    </submittedName>
</protein>
<dbReference type="EMBL" id="JAAAIN010001726">
    <property type="protein sequence ID" value="KAG0300634.1"/>
    <property type="molecule type" value="Genomic_DNA"/>
</dbReference>
<evidence type="ECO:0000256" key="1">
    <source>
        <dbReference type="SAM" id="MobiDB-lite"/>
    </source>
</evidence>
<dbReference type="AlphaFoldDB" id="A0A9P6QXM2"/>